<protein>
    <recommendedName>
        <fullName evidence="3">Cell division topological specificity factor</fullName>
    </recommendedName>
</protein>
<proteinExistence type="inferred from homology"/>
<evidence type="ECO:0000313" key="6">
    <source>
        <dbReference type="Proteomes" id="UP000050465"/>
    </source>
</evidence>
<evidence type="ECO:0000313" key="5">
    <source>
        <dbReference type="EMBL" id="KPQ33105.1"/>
    </source>
</evidence>
<sequence length="224" mass="24604">MAIPIISDLLERLFGSGEDPHSRDDVKRRLQIVLAHDRLALDPQTLEMMRQEIIAVVSRYVEVDFESLEFSLATNERVTALTANLPIRRIRPLGRGPDQPIMPEQEVEKIELASPAEALALDAQDAEAALRRFEANTRDAHPYLDIDRSGLDEDEDESGTTGTNNSVLAEAEAATSTDLAVGESVDDSFRASDDSVALLEEPTPEIPDMSIPEASAHAKMQSDK</sequence>
<dbReference type="InterPro" id="IPR005527">
    <property type="entry name" value="MinE"/>
</dbReference>
<dbReference type="STRING" id="1666911.HLUCCA11_19500"/>
<comment type="function">
    <text evidence="2 3">Prevents the cell division inhibition by proteins MinC and MinD at internal division sites while permitting inhibition at polar sites. This ensures cell division at the proper site by restricting the formation of a division septum at the midpoint of the long axis of the cell.</text>
</comment>
<comment type="caution">
    <text evidence="5">The sequence shown here is derived from an EMBL/GenBank/DDBJ whole genome shotgun (WGS) entry which is preliminary data.</text>
</comment>
<dbReference type="NCBIfam" id="TIGR01215">
    <property type="entry name" value="minE"/>
    <property type="match status" value="1"/>
</dbReference>
<dbReference type="Proteomes" id="UP000050465">
    <property type="component" value="Unassembled WGS sequence"/>
</dbReference>
<reference evidence="5 6" key="1">
    <citation type="submission" date="2015-09" db="EMBL/GenBank/DDBJ databases">
        <title>Identification and resolution of microdiversity through metagenomic sequencing of parallel consortia.</title>
        <authorList>
            <person name="Nelson W.C."/>
            <person name="Romine M.F."/>
            <person name="Lindemann S.R."/>
        </authorList>
    </citation>
    <scope>NUCLEOTIDE SEQUENCE [LARGE SCALE GENOMIC DNA]</scope>
    <source>
        <strain evidence="5">Ana</strain>
    </source>
</reference>
<dbReference type="HAMAP" id="MF_00262">
    <property type="entry name" value="MinE"/>
    <property type="match status" value="1"/>
</dbReference>
<dbReference type="AlphaFoldDB" id="A0A0P8DAJ9"/>
<dbReference type="GO" id="GO:0051301">
    <property type="term" value="P:cell division"/>
    <property type="evidence" value="ECO:0007669"/>
    <property type="project" value="UniProtKB-KW"/>
</dbReference>
<comment type="similarity">
    <text evidence="1 3">Belongs to the MinE family.</text>
</comment>
<accession>A0A0P8DAJ9</accession>
<dbReference type="SUPFAM" id="SSF55229">
    <property type="entry name" value="Cell division protein MinE topological specificity domain"/>
    <property type="match status" value="1"/>
</dbReference>
<name>A0A0P8DAJ9_9CYAN</name>
<dbReference type="EMBL" id="LJZR01000038">
    <property type="protein sequence ID" value="KPQ33105.1"/>
    <property type="molecule type" value="Genomic_DNA"/>
</dbReference>
<keyword evidence="3 5" id="KW-0132">Cell division</keyword>
<dbReference type="InterPro" id="IPR036707">
    <property type="entry name" value="MinE_sf"/>
</dbReference>
<organism evidence="5 6">
    <name type="scientific">Phormidesmis priestleyi Ana</name>
    <dbReference type="NCBI Taxonomy" id="1666911"/>
    <lineage>
        <taxon>Bacteria</taxon>
        <taxon>Bacillati</taxon>
        <taxon>Cyanobacteriota</taxon>
        <taxon>Cyanophyceae</taxon>
        <taxon>Leptolyngbyales</taxon>
        <taxon>Leptolyngbyaceae</taxon>
        <taxon>Phormidesmis</taxon>
    </lineage>
</organism>
<feature type="region of interest" description="Disordered" evidence="4">
    <location>
        <begin position="144"/>
        <end position="224"/>
    </location>
</feature>
<evidence type="ECO:0000256" key="4">
    <source>
        <dbReference type="SAM" id="MobiDB-lite"/>
    </source>
</evidence>
<dbReference type="GO" id="GO:0032955">
    <property type="term" value="P:regulation of division septum assembly"/>
    <property type="evidence" value="ECO:0007669"/>
    <property type="project" value="InterPro"/>
</dbReference>
<evidence type="ECO:0000256" key="2">
    <source>
        <dbReference type="ARBA" id="ARBA00025265"/>
    </source>
</evidence>
<dbReference type="Pfam" id="PF03776">
    <property type="entry name" value="MinE"/>
    <property type="match status" value="1"/>
</dbReference>
<evidence type="ECO:0000256" key="1">
    <source>
        <dbReference type="ARBA" id="ARBA00008168"/>
    </source>
</evidence>
<dbReference type="PATRIC" id="fig|1666911.3.peg.2200"/>
<gene>
    <name evidence="3 5" type="primary">minE</name>
    <name evidence="5" type="ORF">HLUCCA11_19500</name>
</gene>
<keyword evidence="3" id="KW-0131">Cell cycle</keyword>
<evidence type="ECO:0000256" key="3">
    <source>
        <dbReference type="HAMAP-Rule" id="MF_00262"/>
    </source>
</evidence>
<dbReference type="Gene3D" id="3.30.1070.10">
    <property type="entry name" value="Cell division topological specificity factor MinE"/>
    <property type="match status" value="1"/>
</dbReference>